<organism evidence="1">
    <name type="scientific">uncultured bacterium</name>
    <name type="common">gcode 4</name>
    <dbReference type="NCBI Taxonomy" id="1234023"/>
    <lineage>
        <taxon>Bacteria</taxon>
        <taxon>environmental samples</taxon>
    </lineage>
</organism>
<protein>
    <submittedName>
        <fullName evidence="1">Uncharacterized protein</fullName>
    </submittedName>
</protein>
<sequence>MIKIIVHFLPEWMNITFLLKRITRGGSLWWNISGYLKENSFEINYFEYLFIKWVCPNFFKKYNLTFHNHGKLYSHCYVHENLLDGLIRYSQVYEFHENINYKTRDRLRDEKSISQIIELIHDRFNIPEIFEGLLKYKKIYWTIFPHVHLYANTLFLIYLSKEYRIITLDTWVMELMFVPSGDFQTSLVKAEKIIYTDFSLRNISHFLHLIKERSFENIFFITNNPNSNERKISFFKNKFLAGIRTGIGVKIYKPFDCKNIHLSENNLFIIFEDSKAFFDLLSYPKNYGILCFKED</sequence>
<gene>
    <name evidence="1" type="ORF">ACD_71C00104G0008</name>
</gene>
<proteinExistence type="predicted"/>
<evidence type="ECO:0000313" key="1">
    <source>
        <dbReference type="EMBL" id="EKD44551.1"/>
    </source>
</evidence>
<comment type="caution">
    <text evidence="1">The sequence shown here is derived from an EMBL/GenBank/DDBJ whole genome shotgun (WGS) entry which is preliminary data.</text>
</comment>
<dbReference type="EMBL" id="AMFJ01028835">
    <property type="protein sequence ID" value="EKD44551.1"/>
    <property type="molecule type" value="Genomic_DNA"/>
</dbReference>
<accession>K1Z5P0</accession>
<dbReference type="AlphaFoldDB" id="K1Z5P0"/>
<name>K1Z5P0_9BACT</name>
<reference evidence="1" key="1">
    <citation type="journal article" date="2012" name="Science">
        <title>Fermentation, hydrogen, and sulfur metabolism in multiple uncultivated bacterial phyla.</title>
        <authorList>
            <person name="Wrighton K.C."/>
            <person name="Thomas B.C."/>
            <person name="Sharon I."/>
            <person name="Miller C.S."/>
            <person name="Castelle C.J."/>
            <person name="VerBerkmoes N.C."/>
            <person name="Wilkins M.J."/>
            <person name="Hettich R.L."/>
            <person name="Lipton M.S."/>
            <person name="Williams K.H."/>
            <person name="Long P.E."/>
            <person name="Banfield J.F."/>
        </authorList>
    </citation>
    <scope>NUCLEOTIDE SEQUENCE [LARGE SCALE GENOMIC DNA]</scope>
</reference>